<evidence type="ECO:0000313" key="7">
    <source>
        <dbReference type="Proteomes" id="UP000292702"/>
    </source>
</evidence>
<feature type="compositionally biased region" description="Low complexity" evidence="4">
    <location>
        <begin position="628"/>
        <end position="637"/>
    </location>
</feature>
<feature type="compositionally biased region" description="Polar residues" evidence="4">
    <location>
        <begin position="694"/>
        <end position="703"/>
    </location>
</feature>
<feature type="region of interest" description="Disordered" evidence="4">
    <location>
        <begin position="259"/>
        <end position="321"/>
    </location>
</feature>
<feature type="compositionally biased region" description="Polar residues" evidence="4">
    <location>
        <begin position="307"/>
        <end position="321"/>
    </location>
</feature>
<dbReference type="InterPro" id="IPR040182">
    <property type="entry name" value="ATG13"/>
</dbReference>
<sequence length="729" mass="77936">MSNDTQKADQIAHRFYTKLALVVNHARATAEPSPQAKVDKWFNLETPEADLFKEHTRIYRSISTTSAPPSFQLQVLLCIPELANGQVLAYISPDSSRVPMDPTPNFILLETWNIVFSPHEPQHSGRQASEERSDIAPSTIYKHGISLFRSIFTLLRLLPSWKLTKRFRRRPGGNRNGNFSIKLRVEGVDQTRSTSGDVFGFDTPVHHLASLPTDVHTFPPVPHPMGTLCMSTTFLTTPKFEIFDRESLLSSRFLSQDEGPEFTPTLLKNQQRDSLSGSPGSLPARTSLPRSPPLSVADRFVVPPPTHSRTPSLTGGSPRLQNVSLPMTRAASASGVNTTVSASIASDTSSRQGGASIGSREESLPVSALAARLRKESFGPSRGADSSSAAGALPIRRPPLNPVHPFKSSTLSSGSPSMHSPSPSLRHNSPLSSGPSLPSRPTHSPKASRGQPPSPIGAGAKLPSPIVPHRPSPPFAPSSLGDRRSLASAENVAVSGTPNSDASPKPANKRYSSTFGHRYAASGGAGSEGSASSTARDGERVANNASFLSTTTDDDDISAFVQDIDARKPLNRVREQDSPEVTQESPIATTSTSDALPSRQPVDEKLKKLNEAFLSSLQGLGGRRRQGSEQQSSDGSSTARAPSSGTPTIGRRSTLDPLSIRTDTTASSGSSRPNTSIADYGVPLHPYVRPRLASTGSAQSGFSVGSEEVLGRMDPEYDDPDRQRGQGPQ</sequence>
<protein>
    <recommendedName>
        <fullName evidence="3">Autophagy-related protein 13</fullName>
    </recommendedName>
</protein>
<dbReference type="AlphaFoldDB" id="A0A4R0RT87"/>
<dbReference type="PANTHER" id="PTHR13430">
    <property type="match status" value="1"/>
</dbReference>
<dbReference type="InterPro" id="IPR018731">
    <property type="entry name" value="Atg13_N"/>
</dbReference>
<gene>
    <name evidence="6" type="ORF">EIP91_007017</name>
</gene>
<organism evidence="6 7">
    <name type="scientific">Steccherinum ochraceum</name>
    <dbReference type="NCBI Taxonomy" id="92696"/>
    <lineage>
        <taxon>Eukaryota</taxon>
        <taxon>Fungi</taxon>
        <taxon>Dikarya</taxon>
        <taxon>Basidiomycota</taxon>
        <taxon>Agaricomycotina</taxon>
        <taxon>Agaricomycetes</taxon>
        <taxon>Polyporales</taxon>
        <taxon>Steccherinaceae</taxon>
        <taxon>Steccherinum</taxon>
    </lineage>
</organism>
<feature type="region of interest" description="Disordered" evidence="4">
    <location>
        <begin position="343"/>
        <end position="365"/>
    </location>
</feature>
<evidence type="ECO:0000256" key="3">
    <source>
        <dbReference type="RuleBase" id="RU361214"/>
    </source>
</evidence>
<evidence type="ECO:0000259" key="5">
    <source>
        <dbReference type="Pfam" id="PF10033"/>
    </source>
</evidence>
<dbReference type="Proteomes" id="UP000292702">
    <property type="component" value="Unassembled WGS sequence"/>
</dbReference>
<feature type="compositionally biased region" description="Polar residues" evidence="4">
    <location>
        <begin position="266"/>
        <end position="279"/>
    </location>
</feature>
<reference evidence="6 7" key="1">
    <citation type="submission" date="2018-11" db="EMBL/GenBank/DDBJ databases">
        <title>Genome assembly of Steccherinum ochraceum LE-BIN_3174, the white-rot fungus of the Steccherinaceae family (The Residual Polyporoid clade, Polyporales, Basidiomycota).</title>
        <authorList>
            <person name="Fedorova T.V."/>
            <person name="Glazunova O.A."/>
            <person name="Landesman E.O."/>
            <person name="Moiseenko K.V."/>
            <person name="Psurtseva N.V."/>
            <person name="Savinova O.S."/>
            <person name="Shakhova N.V."/>
            <person name="Tyazhelova T.V."/>
            <person name="Vasina D.V."/>
        </authorList>
    </citation>
    <scope>NUCLEOTIDE SEQUENCE [LARGE SCALE GENOMIC DNA]</scope>
    <source>
        <strain evidence="6 7">LE-BIN_3174</strain>
    </source>
</reference>
<feature type="compositionally biased region" description="Pro residues" evidence="4">
    <location>
        <begin position="465"/>
        <end position="476"/>
    </location>
</feature>
<keyword evidence="7" id="KW-1185">Reference proteome</keyword>
<feature type="domain" description="Autophagy-related protein 13 N-terminal" evidence="5">
    <location>
        <begin position="13"/>
        <end position="240"/>
    </location>
</feature>
<dbReference type="GO" id="GO:0000407">
    <property type="term" value="C:phagophore assembly site"/>
    <property type="evidence" value="ECO:0007669"/>
    <property type="project" value="TreeGrafter"/>
</dbReference>
<dbReference type="InterPro" id="IPR036570">
    <property type="entry name" value="HORMA_dom_sf"/>
</dbReference>
<dbReference type="STRING" id="92696.A0A4R0RT87"/>
<dbReference type="GO" id="GO:0034727">
    <property type="term" value="P:piecemeal microautophagy of the nucleus"/>
    <property type="evidence" value="ECO:0007669"/>
    <property type="project" value="TreeGrafter"/>
</dbReference>
<dbReference type="GO" id="GO:0005829">
    <property type="term" value="C:cytosol"/>
    <property type="evidence" value="ECO:0007669"/>
    <property type="project" value="TreeGrafter"/>
</dbReference>
<feature type="compositionally biased region" description="Low complexity" evidence="4">
    <location>
        <begin position="379"/>
        <end position="392"/>
    </location>
</feature>
<dbReference type="EMBL" id="RWJN01000038">
    <property type="protein sequence ID" value="TCD69595.1"/>
    <property type="molecule type" value="Genomic_DNA"/>
</dbReference>
<dbReference type="GO" id="GO:0000423">
    <property type="term" value="P:mitophagy"/>
    <property type="evidence" value="ECO:0007669"/>
    <property type="project" value="TreeGrafter"/>
</dbReference>
<feature type="compositionally biased region" description="Polar residues" evidence="4">
    <location>
        <begin position="579"/>
        <end position="595"/>
    </location>
</feature>
<accession>A0A4R0RT87</accession>
<keyword evidence="2 3" id="KW-0072">Autophagy</keyword>
<evidence type="ECO:0000313" key="6">
    <source>
        <dbReference type="EMBL" id="TCD69595.1"/>
    </source>
</evidence>
<evidence type="ECO:0000256" key="2">
    <source>
        <dbReference type="ARBA" id="ARBA00023006"/>
    </source>
</evidence>
<comment type="similarity">
    <text evidence="1 3">Belongs to the ATG13 family. Fungi subfamily.</text>
</comment>
<feature type="compositionally biased region" description="Basic and acidic residues" evidence="4">
    <location>
        <begin position="564"/>
        <end position="577"/>
    </location>
</feature>
<dbReference type="Gene3D" id="3.30.900.10">
    <property type="entry name" value="HORMA domain"/>
    <property type="match status" value="1"/>
</dbReference>
<feature type="compositionally biased region" description="Polar residues" evidence="4">
    <location>
        <begin position="343"/>
        <end position="353"/>
    </location>
</feature>
<evidence type="ECO:0000256" key="4">
    <source>
        <dbReference type="SAM" id="MobiDB-lite"/>
    </source>
</evidence>
<proteinExistence type="inferred from homology"/>
<feature type="compositionally biased region" description="Basic and acidic residues" evidence="4">
    <location>
        <begin position="601"/>
        <end position="610"/>
    </location>
</feature>
<feature type="compositionally biased region" description="Basic and acidic residues" evidence="4">
    <location>
        <begin position="709"/>
        <end position="729"/>
    </location>
</feature>
<evidence type="ECO:0000256" key="1">
    <source>
        <dbReference type="ARBA" id="ARBA00005246"/>
    </source>
</evidence>
<dbReference type="GO" id="GO:1990316">
    <property type="term" value="C:Atg1/ULK1 kinase complex"/>
    <property type="evidence" value="ECO:0007669"/>
    <property type="project" value="InterPro"/>
</dbReference>
<dbReference type="OrthoDB" id="70161at2759"/>
<dbReference type="Pfam" id="PF10033">
    <property type="entry name" value="ATG13"/>
    <property type="match status" value="1"/>
</dbReference>
<dbReference type="GO" id="GO:0034497">
    <property type="term" value="P:protein localization to phagophore assembly site"/>
    <property type="evidence" value="ECO:0007669"/>
    <property type="project" value="TreeGrafter"/>
</dbReference>
<feature type="compositionally biased region" description="Low complexity" evidence="4">
    <location>
        <begin position="405"/>
        <end position="441"/>
    </location>
</feature>
<dbReference type="PANTHER" id="PTHR13430:SF4">
    <property type="entry name" value="AUTOPHAGY-RELATED PROTEIN 13"/>
    <property type="match status" value="1"/>
</dbReference>
<feature type="compositionally biased region" description="Polar residues" evidence="4">
    <location>
        <begin position="661"/>
        <end position="677"/>
    </location>
</feature>
<name>A0A4R0RT87_9APHY</name>
<feature type="compositionally biased region" description="Polar residues" evidence="4">
    <location>
        <begin position="638"/>
        <end position="647"/>
    </location>
</feature>
<comment type="caution">
    <text evidence="6">The sequence shown here is derived from an EMBL/GenBank/DDBJ whole genome shotgun (WGS) entry which is preliminary data.</text>
</comment>
<feature type="region of interest" description="Disordered" evidence="4">
    <location>
        <begin position="377"/>
        <end position="729"/>
    </location>
</feature>